<dbReference type="RefSeq" id="WP_344155189.1">
    <property type="nucleotide sequence ID" value="NZ_BAAAQR010000012.1"/>
</dbReference>
<evidence type="ECO:0000313" key="4">
    <source>
        <dbReference type="Proteomes" id="UP001501771"/>
    </source>
</evidence>
<dbReference type="PANTHER" id="PTHR35176:SF6">
    <property type="entry name" value="HEME OXYGENASE HI_0854-RELATED"/>
    <property type="match status" value="1"/>
</dbReference>
<dbReference type="InterPro" id="IPR052019">
    <property type="entry name" value="F420H2_bilvrd_red/Heme_oxyg"/>
</dbReference>
<dbReference type="SUPFAM" id="SSF50475">
    <property type="entry name" value="FMN-binding split barrel"/>
    <property type="match status" value="1"/>
</dbReference>
<dbReference type="InterPro" id="IPR011576">
    <property type="entry name" value="Pyridox_Oxase_N"/>
</dbReference>
<sequence length="120" mass="13156">MVPAHFDDFWSTPRLATLGTVRADGSPHLVPVKTMRDGERFLVLTRPGTVKVRNVGATGRASLAEHTSSLWATVEGPARVSGDRALLEHARAAYERRYGRPDTWGTCVLVVDVDHVLHGE</sequence>
<evidence type="ECO:0000259" key="2">
    <source>
        <dbReference type="Pfam" id="PF01243"/>
    </source>
</evidence>
<dbReference type="EMBL" id="BAAAQR010000012">
    <property type="protein sequence ID" value="GAA2151979.1"/>
    <property type="molecule type" value="Genomic_DNA"/>
</dbReference>
<dbReference type="Gene3D" id="2.30.110.10">
    <property type="entry name" value="Electron Transport, Fmn-binding Protein, Chain A"/>
    <property type="match status" value="1"/>
</dbReference>
<name>A0ABP5LU82_9ACTN</name>
<evidence type="ECO:0000256" key="1">
    <source>
        <dbReference type="ARBA" id="ARBA00023002"/>
    </source>
</evidence>
<accession>A0ABP5LU82</accession>
<dbReference type="Proteomes" id="UP001501771">
    <property type="component" value="Unassembled WGS sequence"/>
</dbReference>
<gene>
    <name evidence="3" type="ORF">GCM10009844_34790</name>
</gene>
<feature type="domain" description="Pyridoxamine 5'-phosphate oxidase N-terminal" evidence="2">
    <location>
        <begin position="4"/>
        <end position="101"/>
    </location>
</feature>
<proteinExistence type="predicted"/>
<organism evidence="3 4">
    <name type="scientific">Nocardioides koreensis</name>
    <dbReference type="NCBI Taxonomy" id="433651"/>
    <lineage>
        <taxon>Bacteria</taxon>
        <taxon>Bacillati</taxon>
        <taxon>Actinomycetota</taxon>
        <taxon>Actinomycetes</taxon>
        <taxon>Propionibacteriales</taxon>
        <taxon>Nocardioidaceae</taxon>
        <taxon>Nocardioides</taxon>
    </lineage>
</organism>
<keyword evidence="1" id="KW-0560">Oxidoreductase</keyword>
<dbReference type="InterPro" id="IPR012349">
    <property type="entry name" value="Split_barrel_FMN-bd"/>
</dbReference>
<comment type="caution">
    <text evidence="3">The sequence shown here is derived from an EMBL/GenBank/DDBJ whole genome shotgun (WGS) entry which is preliminary data.</text>
</comment>
<protein>
    <recommendedName>
        <fullName evidence="2">Pyridoxamine 5'-phosphate oxidase N-terminal domain-containing protein</fullName>
    </recommendedName>
</protein>
<keyword evidence="4" id="KW-1185">Reference proteome</keyword>
<reference evidence="4" key="1">
    <citation type="journal article" date="2019" name="Int. J. Syst. Evol. Microbiol.">
        <title>The Global Catalogue of Microorganisms (GCM) 10K type strain sequencing project: providing services to taxonomists for standard genome sequencing and annotation.</title>
        <authorList>
            <consortium name="The Broad Institute Genomics Platform"/>
            <consortium name="The Broad Institute Genome Sequencing Center for Infectious Disease"/>
            <person name="Wu L."/>
            <person name="Ma J."/>
        </authorList>
    </citation>
    <scope>NUCLEOTIDE SEQUENCE [LARGE SCALE GENOMIC DNA]</scope>
    <source>
        <strain evidence="4">JCM 16022</strain>
    </source>
</reference>
<dbReference type="PANTHER" id="PTHR35176">
    <property type="entry name" value="HEME OXYGENASE HI_0854-RELATED"/>
    <property type="match status" value="1"/>
</dbReference>
<dbReference type="Pfam" id="PF01243">
    <property type="entry name" value="PNPOx_N"/>
    <property type="match status" value="1"/>
</dbReference>
<evidence type="ECO:0000313" key="3">
    <source>
        <dbReference type="EMBL" id="GAA2151979.1"/>
    </source>
</evidence>